<feature type="transmembrane region" description="Helical" evidence="4">
    <location>
        <begin position="107"/>
        <end position="124"/>
    </location>
</feature>
<sequence length="507" mass="55474">MSAVWIGILYHGVFGAPFLYDDLDQVANNPALESWRAVWSKYLLRPSQLGSGFLENGGSSYRPGFWIALALERHVFGAGPAGFHFTSLLLHWINGVLLFVLLRRLKAGVPVAALATLVWLGLPVNSEAVAWVSGQLYPLSTAFLLLALLLALGYLRSGGWGWLAAFTGAALLANLSHEQGVLLVAFLALGYALLEADRRPRRWALLVGFALLADAVYVACRLVVGTRAGGGPHHPWSAGEVFWRYIQLIVLPVHMSVERSTVVPHAALTGGAVAAWVALFALMIVVIQLRRQAPMLAVGLSVVLVAVLPYCGFVYIYQGMAERYVYLASIGFALGITAAAAAARPVAREIAFTSLAIWMGWSAWRLMRRVEDWQDPIALYGHSLEATPESVLMNLNYGAALQTAGRQAEAESQYRHVISLAPKDSTAYVDLESLYIEEGRLDEAIAMYKQAVAVNPNDSNAYFDLGVMFQQRGQDREALAFYKKVLQLKPGDQQTLLYLSKLQGVQQ</sequence>
<reference evidence="5 6" key="1">
    <citation type="journal article" date="2018" name="Front. Microbiol.">
        <title>Hydrolytic Capabilities as a Key to Environmental Success: Chitinolytic and Cellulolytic Acidobacteria From Acidic Sub-arctic Soils and Boreal Peatlands.</title>
        <authorList>
            <person name="Belova S.E."/>
            <person name="Ravin N.V."/>
            <person name="Pankratov T.A."/>
            <person name="Rakitin A.L."/>
            <person name="Ivanova A.A."/>
            <person name="Beletsky A.V."/>
            <person name="Mardanov A.V."/>
            <person name="Sinninghe Damste J.S."/>
            <person name="Dedysh S.N."/>
        </authorList>
    </citation>
    <scope>NUCLEOTIDE SEQUENCE [LARGE SCALE GENOMIC DNA]</scope>
    <source>
        <strain evidence="5 6">SBC82</strain>
    </source>
</reference>
<evidence type="ECO:0000313" key="5">
    <source>
        <dbReference type="EMBL" id="AXC09800.1"/>
    </source>
</evidence>
<evidence type="ECO:0000256" key="4">
    <source>
        <dbReference type="SAM" id="Phobius"/>
    </source>
</evidence>
<dbReference type="KEGG" id="abas:ACPOL_0423"/>
<feature type="transmembrane region" description="Helical" evidence="4">
    <location>
        <begin position="162"/>
        <end position="191"/>
    </location>
</feature>
<dbReference type="PANTHER" id="PTHR44227">
    <property type="match status" value="1"/>
</dbReference>
<feature type="transmembrane region" description="Helical" evidence="4">
    <location>
        <begin position="324"/>
        <end position="343"/>
    </location>
</feature>
<dbReference type="AlphaFoldDB" id="A0A2Z5FSK5"/>
<dbReference type="PROSITE" id="PS50293">
    <property type="entry name" value="TPR_REGION"/>
    <property type="match status" value="2"/>
</dbReference>
<feature type="transmembrane region" description="Helical" evidence="4">
    <location>
        <begin position="81"/>
        <end position="102"/>
    </location>
</feature>
<feature type="repeat" description="TPR" evidence="3">
    <location>
        <begin position="425"/>
        <end position="458"/>
    </location>
</feature>
<feature type="transmembrane region" description="Helical" evidence="4">
    <location>
        <begin position="136"/>
        <end position="155"/>
    </location>
</feature>
<dbReference type="Gene3D" id="1.25.40.10">
    <property type="entry name" value="Tetratricopeptide repeat domain"/>
    <property type="match status" value="2"/>
</dbReference>
<feature type="transmembrane region" description="Helical" evidence="4">
    <location>
        <begin position="267"/>
        <end position="289"/>
    </location>
</feature>
<evidence type="ECO:0000256" key="3">
    <source>
        <dbReference type="PROSITE-ProRule" id="PRU00339"/>
    </source>
</evidence>
<keyword evidence="4" id="KW-0472">Membrane</keyword>
<dbReference type="SMART" id="SM00028">
    <property type="entry name" value="TPR"/>
    <property type="match status" value="3"/>
</dbReference>
<dbReference type="EMBL" id="CP030840">
    <property type="protein sequence ID" value="AXC09800.1"/>
    <property type="molecule type" value="Genomic_DNA"/>
</dbReference>
<dbReference type="InterPro" id="IPR019734">
    <property type="entry name" value="TPR_rpt"/>
</dbReference>
<dbReference type="InterPro" id="IPR052346">
    <property type="entry name" value="O-mannosyl-transferase_TMTC"/>
</dbReference>
<keyword evidence="2 3" id="KW-0802">TPR repeat</keyword>
<keyword evidence="4" id="KW-1133">Transmembrane helix</keyword>
<name>A0A2Z5FSK5_9BACT</name>
<protein>
    <submittedName>
        <fullName evidence="5">TPR Domain containing protein</fullName>
    </submittedName>
</protein>
<feature type="repeat" description="TPR" evidence="3">
    <location>
        <begin position="459"/>
        <end position="492"/>
    </location>
</feature>
<proteinExistence type="predicted"/>
<dbReference type="InterPro" id="IPR011990">
    <property type="entry name" value="TPR-like_helical_dom_sf"/>
</dbReference>
<accession>A0A2Z5FSK5</accession>
<feature type="transmembrane region" description="Helical" evidence="4">
    <location>
        <begin position="296"/>
        <end position="318"/>
    </location>
</feature>
<keyword evidence="4" id="KW-0812">Transmembrane</keyword>
<dbReference type="Proteomes" id="UP000253606">
    <property type="component" value="Chromosome"/>
</dbReference>
<evidence type="ECO:0000313" key="6">
    <source>
        <dbReference type="Proteomes" id="UP000253606"/>
    </source>
</evidence>
<organism evidence="5 6">
    <name type="scientific">Acidisarcina polymorpha</name>
    <dbReference type="NCBI Taxonomy" id="2211140"/>
    <lineage>
        <taxon>Bacteria</taxon>
        <taxon>Pseudomonadati</taxon>
        <taxon>Acidobacteriota</taxon>
        <taxon>Terriglobia</taxon>
        <taxon>Terriglobales</taxon>
        <taxon>Acidobacteriaceae</taxon>
        <taxon>Acidisarcina</taxon>
    </lineage>
</organism>
<dbReference type="SUPFAM" id="SSF48452">
    <property type="entry name" value="TPR-like"/>
    <property type="match status" value="1"/>
</dbReference>
<feature type="transmembrane region" description="Helical" evidence="4">
    <location>
        <begin position="203"/>
        <end position="224"/>
    </location>
</feature>
<dbReference type="PROSITE" id="PS50005">
    <property type="entry name" value="TPR"/>
    <property type="match status" value="2"/>
</dbReference>
<keyword evidence="6" id="KW-1185">Reference proteome</keyword>
<keyword evidence="1" id="KW-0677">Repeat</keyword>
<dbReference type="Pfam" id="PF13414">
    <property type="entry name" value="TPR_11"/>
    <property type="match status" value="1"/>
</dbReference>
<evidence type="ECO:0000256" key="1">
    <source>
        <dbReference type="ARBA" id="ARBA00022737"/>
    </source>
</evidence>
<gene>
    <name evidence="5" type="ORF">ACPOL_0423</name>
</gene>
<evidence type="ECO:0000256" key="2">
    <source>
        <dbReference type="ARBA" id="ARBA00022803"/>
    </source>
</evidence>
<dbReference type="PANTHER" id="PTHR44227:SF3">
    <property type="entry name" value="PROTEIN O-MANNOSYL-TRANSFERASE TMTC4"/>
    <property type="match status" value="1"/>
</dbReference>